<evidence type="ECO:0000256" key="7">
    <source>
        <dbReference type="PROSITE-ProRule" id="PRU00703"/>
    </source>
</evidence>
<evidence type="ECO:0000313" key="9">
    <source>
        <dbReference type="EMBL" id="BBM83255.1"/>
    </source>
</evidence>
<feature type="domain" description="CBS" evidence="8">
    <location>
        <begin position="202"/>
        <end position="260"/>
    </location>
</feature>
<dbReference type="FunFam" id="3.20.20.70:FF:000424">
    <property type="entry name" value="Inosine-5'-monophosphate dehydrogenase 2"/>
    <property type="match status" value="1"/>
</dbReference>
<keyword evidence="10" id="KW-1185">Reference proteome</keyword>
<dbReference type="Gene3D" id="3.20.20.70">
    <property type="entry name" value="Aldolase class I"/>
    <property type="match status" value="1"/>
</dbReference>
<evidence type="ECO:0000256" key="3">
    <source>
        <dbReference type="ARBA" id="ARBA00023002"/>
    </source>
</evidence>
<dbReference type="CDD" id="cd00381">
    <property type="entry name" value="IMPDH"/>
    <property type="match status" value="1"/>
</dbReference>
<dbReference type="InterPro" id="IPR013785">
    <property type="entry name" value="Aldolase_TIM"/>
</dbReference>
<evidence type="ECO:0000256" key="5">
    <source>
        <dbReference type="PIRSR" id="PIRSR000130-3"/>
    </source>
</evidence>
<dbReference type="KEGG" id="uam:UABAM_01606"/>
<keyword evidence="5" id="KW-0520">NAD</keyword>
<feature type="binding site" description="in other chain" evidence="6">
    <location>
        <position position="358"/>
    </location>
    <ligand>
        <name>K(+)</name>
        <dbReference type="ChEBI" id="CHEBI:29103"/>
        <note>ligand shared between two tetrameric partners</note>
    </ligand>
</feature>
<evidence type="ECO:0000256" key="1">
    <source>
        <dbReference type="ARBA" id="ARBA00005502"/>
    </source>
</evidence>
<evidence type="ECO:0000256" key="4">
    <source>
        <dbReference type="ARBA" id="ARBA00023122"/>
    </source>
</evidence>
<dbReference type="Proteomes" id="UP000326354">
    <property type="component" value="Chromosome"/>
</dbReference>
<dbReference type="InterPro" id="IPR046342">
    <property type="entry name" value="CBS_dom_sf"/>
</dbReference>
<feature type="binding site" evidence="5">
    <location>
        <begin position="356"/>
        <end position="358"/>
    </location>
    <ligand>
        <name>NAD(+)</name>
        <dbReference type="ChEBI" id="CHEBI:57540"/>
    </ligand>
</feature>
<proteinExistence type="inferred from homology"/>
<sequence>MEFRESFEQTYNEAFIIPFNSIDDKIAQHISAEEKTTLQQLKDQLNADSSESRLEAQKQLMEFKINICDKYNIGNIISRDTVDFTPRDGFGNLPIVAANMDGVTGKRMAEAMAMMGGSAALPQYMSDDDLCRIIEYMNTRHPLYRTPLTLKSDKKIYNFENIISKRDLPAVVIIDQDDQLVGILHKRDVQSVNKDTPVTKLMVTERLVTSKPDISAVDAINLMKKNKVKFLPILDESGHPFGVLTEKLAAMSLRYKPHQGHGKKGLAVLATVGALNRDPVEKAKMLINAGVTGIILDTAHFDQGIQSYRNLNKIANLVSNYENATDYKIPIIAGNVVTPEATVRIIGAGADIIKVGIGPGAMCSTRYETGVGRPQLAAVMKCVNAAEPYGKHIWADGGIKTPRDVALALAAGASQVMVGSWFAGTMESPGDLKYDFEGHKYKENFGMASRSASEKRSQRDTMREILGHRSEGSNRSFVYLDPDRPSVMDIIHYIIDGVTSSMTYVGAQNLSEFFRNANIGIQSQIGYEEGKPLDIVKIKRI</sequence>
<comment type="similarity">
    <text evidence="1">Belongs to the IMPDH/GMPR family.</text>
</comment>
<dbReference type="CDD" id="cd02205">
    <property type="entry name" value="CBS_pair_SF"/>
    <property type="match status" value="1"/>
</dbReference>
<dbReference type="PROSITE" id="PS51371">
    <property type="entry name" value="CBS"/>
    <property type="match status" value="2"/>
</dbReference>
<protein>
    <submittedName>
        <fullName evidence="9">Inosine 5-monophosphate dehydrogenase</fullName>
    </submittedName>
</protein>
<dbReference type="EMBL" id="AP019860">
    <property type="protein sequence ID" value="BBM83255.1"/>
    <property type="molecule type" value="Genomic_DNA"/>
</dbReference>
<feature type="domain" description="CBS" evidence="8">
    <location>
        <begin position="137"/>
        <end position="201"/>
    </location>
</feature>
<feature type="binding site" description="in other chain" evidence="6">
    <location>
        <position position="360"/>
    </location>
    <ligand>
        <name>K(+)</name>
        <dbReference type="ChEBI" id="CHEBI:29103"/>
        <note>ligand shared between two tetrameric partners</note>
    </ligand>
</feature>
<gene>
    <name evidence="9" type="ORF">UABAM_01606</name>
</gene>
<evidence type="ECO:0000256" key="6">
    <source>
        <dbReference type="PIRSR" id="PIRSR000130-4"/>
    </source>
</evidence>
<feature type="binding site" evidence="5">
    <location>
        <begin position="297"/>
        <end position="299"/>
    </location>
    <ligand>
        <name>NAD(+)</name>
        <dbReference type="ChEBI" id="CHEBI:57540"/>
    </ligand>
</feature>
<dbReference type="GO" id="GO:0006183">
    <property type="term" value="P:GTP biosynthetic process"/>
    <property type="evidence" value="ECO:0007669"/>
    <property type="project" value="TreeGrafter"/>
</dbReference>
<dbReference type="PANTHER" id="PTHR11911:SF111">
    <property type="entry name" value="INOSINE-5'-MONOPHOSPHATE DEHYDROGENASE"/>
    <property type="match status" value="1"/>
</dbReference>
<dbReference type="GO" id="GO:0046872">
    <property type="term" value="F:metal ion binding"/>
    <property type="evidence" value="ECO:0007669"/>
    <property type="project" value="UniProtKB-KW"/>
</dbReference>
<keyword evidence="2" id="KW-0479">Metal-binding</keyword>
<dbReference type="RefSeq" id="WP_151967463.1">
    <property type="nucleotide sequence ID" value="NZ_AP019860.1"/>
</dbReference>
<dbReference type="InterPro" id="IPR005990">
    <property type="entry name" value="IMP_DH"/>
</dbReference>
<feature type="binding site" description="in other chain" evidence="6">
    <location>
        <position position="363"/>
    </location>
    <ligand>
        <name>K(+)</name>
        <dbReference type="ChEBI" id="CHEBI:29103"/>
        <note>ligand shared between two tetrameric partners</note>
    </ligand>
</feature>
<dbReference type="InterPro" id="IPR001093">
    <property type="entry name" value="IMP_DH_GMPRt"/>
</dbReference>
<dbReference type="AlphaFoldDB" id="A0A5S9F237"/>
<organism evidence="9 10">
    <name type="scientific">Uabimicrobium amorphum</name>
    <dbReference type="NCBI Taxonomy" id="2596890"/>
    <lineage>
        <taxon>Bacteria</taxon>
        <taxon>Pseudomonadati</taxon>
        <taxon>Planctomycetota</taxon>
        <taxon>Candidatus Uabimicrobiia</taxon>
        <taxon>Candidatus Uabimicrobiales</taxon>
        <taxon>Candidatus Uabimicrobiaceae</taxon>
        <taxon>Candidatus Uabimicrobium</taxon>
    </lineage>
</organism>
<dbReference type="PANTHER" id="PTHR11911">
    <property type="entry name" value="INOSINE-5-MONOPHOSPHATE DEHYDROGENASE RELATED"/>
    <property type="match status" value="1"/>
</dbReference>
<dbReference type="SMART" id="SM00116">
    <property type="entry name" value="CBS"/>
    <property type="match status" value="2"/>
</dbReference>
<dbReference type="SUPFAM" id="SSF54631">
    <property type="entry name" value="CBS-domain pair"/>
    <property type="match status" value="1"/>
</dbReference>
<evidence type="ECO:0000259" key="8">
    <source>
        <dbReference type="PROSITE" id="PS51371"/>
    </source>
</evidence>
<evidence type="ECO:0000313" key="10">
    <source>
        <dbReference type="Proteomes" id="UP000326354"/>
    </source>
</evidence>
<dbReference type="SUPFAM" id="SSF51412">
    <property type="entry name" value="Inosine monophosphate dehydrogenase (IMPDH)"/>
    <property type="match status" value="1"/>
</dbReference>
<dbReference type="OrthoDB" id="9805398at2"/>
<dbReference type="PIRSF" id="PIRSF000130">
    <property type="entry name" value="IMPDH"/>
    <property type="match status" value="1"/>
</dbReference>
<keyword evidence="3" id="KW-0560">Oxidoreductase</keyword>
<dbReference type="SMART" id="SM01240">
    <property type="entry name" value="IMPDH"/>
    <property type="match status" value="1"/>
</dbReference>
<dbReference type="Pfam" id="PF00478">
    <property type="entry name" value="IMPDH"/>
    <property type="match status" value="1"/>
</dbReference>
<reference evidence="9 10" key="1">
    <citation type="submission" date="2019-08" db="EMBL/GenBank/DDBJ databases">
        <title>Complete genome sequence of Candidatus Uab amorphum.</title>
        <authorList>
            <person name="Shiratori T."/>
            <person name="Suzuki S."/>
            <person name="Kakizawa Y."/>
            <person name="Ishida K."/>
        </authorList>
    </citation>
    <scope>NUCLEOTIDE SEQUENCE [LARGE SCALE GENOMIC DNA]</scope>
    <source>
        <strain evidence="9 10">SRT547</strain>
    </source>
</reference>
<keyword evidence="6" id="KW-0630">Potassium</keyword>
<dbReference type="GO" id="GO:0003938">
    <property type="term" value="F:IMP dehydrogenase activity"/>
    <property type="evidence" value="ECO:0007669"/>
    <property type="project" value="InterPro"/>
</dbReference>
<evidence type="ECO:0000256" key="2">
    <source>
        <dbReference type="ARBA" id="ARBA00022723"/>
    </source>
</evidence>
<name>A0A5S9F237_UABAM</name>
<dbReference type="Pfam" id="PF00571">
    <property type="entry name" value="CBS"/>
    <property type="match status" value="2"/>
</dbReference>
<dbReference type="InterPro" id="IPR000644">
    <property type="entry name" value="CBS_dom"/>
</dbReference>
<keyword evidence="4 7" id="KW-0129">CBS domain</keyword>
<accession>A0A5S9F237</accession>